<dbReference type="Gene3D" id="1.10.340.70">
    <property type="match status" value="1"/>
</dbReference>
<sequence length="85" mass="9928">MDADEQELRHTHNSQFDGHPEALQTTRNVQTHFHSPRATRDMSRYMRECITCNYFKSCHAVPNEPFERISLDFMDPYPRTAAGNA</sequence>
<reference evidence="3 4" key="1">
    <citation type="submission" date="2023-02" db="EMBL/GenBank/DDBJ databases">
        <title>LHISI_Scaffold_Assembly.</title>
        <authorList>
            <person name="Stuart O.P."/>
            <person name="Cleave R."/>
            <person name="Magrath M.J.L."/>
            <person name="Mikheyev A.S."/>
        </authorList>
    </citation>
    <scope>NUCLEOTIDE SEQUENCE [LARGE SCALE GENOMIC DNA]</scope>
    <source>
        <strain evidence="3">Daus_M_001</strain>
        <tissue evidence="3">Leg muscle</tissue>
    </source>
</reference>
<accession>A0ABQ9HAL4</accession>
<evidence type="ECO:0000259" key="2">
    <source>
        <dbReference type="Pfam" id="PF17921"/>
    </source>
</evidence>
<dbReference type="Pfam" id="PF17921">
    <property type="entry name" value="Integrase_H2C2"/>
    <property type="match status" value="1"/>
</dbReference>
<proteinExistence type="predicted"/>
<evidence type="ECO:0000313" key="4">
    <source>
        <dbReference type="Proteomes" id="UP001159363"/>
    </source>
</evidence>
<dbReference type="InterPro" id="IPR052160">
    <property type="entry name" value="Gypsy_RT_Integrase-like"/>
</dbReference>
<dbReference type="Proteomes" id="UP001159363">
    <property type="component" value="Chromosome 5"/>
</dbReference>
<name>A0ABQ9HAL4_9NEOP</name>
<dbReference type="EMBL" id="JARBHB010000006">
    <property type="protein sequence ID" value="KAJ8881356.1"/>
    <property type="molecule type" value="Genomic_DNA"/>
</dbReference>
<organism evidence="3 4">
    <name type="scientific">Dryococelus australis</name>
    <dbReference type="NCBI Taxonomy" id="614101"/>
    <lineage>
        <taxon>Eukaryota</taxon>
        <taxon>Metazoa</taxon>
        <taxon>Ecdysozoa</taxon>
        <taxon>Arthropoda</taxon>
        <taxon>Hexapoda</taxon>
        <taxon>Insecta</taxon>
        <taxon>Pterygota</taxon>
        <taxon>Neoptera</taxon>
        <taxon>Polyneoptera</taxon>
        <taxon>Phasmatodea</taxon>
        <taxon>Verophasmatodea</taxon>
        <taxon>Anareolatae</taxon>
        <taxon>Phasmatidae</taxon>
        <taxon>Eurycanthinae</taxon>
        <taxon>Dryococelus</taxon>
    </lineage>
</organism>
<dbReference type="InterPro" id="IPR041588">
    <property type="entry name" value="Integrase_H2C2"/>
</dbReference>
<feature type="compositionally biased region" description="Basic and acidic residues" evidence="1">
    <location>
        <begin position="1"/>
        <end position="10"/>
    </location>
</feature>
<keyword evidence="4" id="KW-1185">Reference proteome</keyword>
<dbReference type="PANTHER" id="PTHR47266">
    <property type="entry name" value="ENDONUCLEASE-RELATED"/>
    <property type="match status" value="1"/>
</dbReference>
<comment type="caution">
    <text evidence="3">The sequence shown here is derived from an EMBL/GenBank/DDBJ whole genome shotgun (WGS) entry which is preliminary data.</text>
</comment>
<evidence type="ECO:0000313" key="3">
    <source>
        <dbReference type="EMBL" id="KAJ8881356.1"/>
    </source>
</evidence>
<feature type="domain" description="Integrase zinc-binding" evidence="2">
    <location>
        <begin position="7"/>
        <end position="56"/>
    </location>
</feature>
<gene>
    <name evidence="3" type="ORF">PR048_017837</name>
</gene>
<feature type="region of interest" description="Disordered" evidence="1">
    <location>
        <begin position="1"/>
        <end position="38"/>
    </location>
</feature>
<evidence type="ECO:0000256" key="1">
    <source>
        <dbReference type="SAM" id="MobiDB-lite"/>
    </source>
</evidence>
<feature type="compositionally biased region" description="Polar residues" evidence="1">
    <location>
        <begin position="23"/>
        <end position="33"/>
    </location>
</feature>
<protein>
    <recommendedName>
        <fullName evidence="2">Integrase zinc-binding domain-containing protein</fullName>
    </recommendedName>
</protein>